<dbReference type="PANTHER" id="PTHR11846:SF0">
    <property type="entry name" value="ADENYLOSUCCINATE SYNTHETASE"/>
    <property type="match status" value="1"/>
</dbReference>
<feature type="binding site" evidence="8">
    <location>
        <begin position="11"/>
        <end position="17"/>
    </location>
    <ligand>
        <name>GTP</name>
        <dbReference type="ChEBI" id="CHEBI:37565"/>
    </ligand>
</feature>
<accession>A0A0G0G3G3</accession>
<feature type="active site" description="Proton donor" evidence="8">
    <location>
        <position position="40"/>
    </location>
</feature>
<keyword evidence="2 8" id="KW-0436">Ligase</keyword>
<dbReference type="GO" id="GO:0000287">
    <property type="term" value="F:magnesium ion binding"/>
    <property type="evidence" value="ECO:0007669"/>
    <property type="project" value="UniProtKB-UniRule"/>
</dbReference>
<dbReference type="Gene3D" id="3.40.440.10">
    <property type="entry name" value="Adenylosuccinate Synthetase, subunit A, domain 1"/>
    <property type="match status" value="1"/>
</dbReference>
<name>A0A0G0G3G3_9BACT</name>
<feature type="binding site" evidence="8">
    <location>
        <begin position="39"/>
        <end position="41"/>
    </location>
    <ligand>
        <name>GTP</name>
        <dbReference type="ChEBI" id="CHEBI:37565"/>
    </ligand>
</feature>
<evidence type="ECO:0000256" key="4">
    <source>
        <dbReference type="ARBA" id="ARBA00022741"/>
    </source>
</evidence>
<evidence type="ECO:0000313" key="10">
    <source>
        <dbReference type="EMBL" id="KKQ24572.1"/>
    </source>
</evidence>
<dbReference type="Pfam" id="PF00709">
    <property type="entry name" value="Adenylsucc_synt"/>
    <property type="match status" value="1"/>
</dbReference>
<dbReference type="InterPro" id="IPR042110">
    <property type="entry name" value="Adenylosuccinate_synth_dom2"/>
</dbReference>
<dbReference type="UniPathway" id="UPA00075">
    <property type="reaction ID" value="UER00335"/>
</dbReference>
<evidence type="ECO:0000313" key="11">
    <source>
        <dbReference type="Proteomes" id="UP000034917"/>
    </source>
</evidence>
<dbReference type="InterPro" id="IPR027417">
    <property type="entry name" value="P-loop_NTPase"/>
</dbReference>
<dbReference type="InterPro" id="IPR042109">
    <property type="entry name" value="Adenylosuccinate_synth_dom1"/>
</dbReference>
<gene>
    <name evidence="8" type="primary">purA</name>
    <name evidence="10" type="ORF">US40_C0015G0003</name>
</gene>
<keyword evidence="7 8" id="KW-0342">GTP-binding</keyword>
<feature type="binding site" description="in other chain" evidence="8">
    <location>
        <begin position="12"/>
        <end position="15"/>
    </location>
    <ligand>
        <name>IMP</name>
        <dbReference type="ChEBI" id="CHEBI:58053"/>
        <note>ligand shared between dimeric partners</note>
    </ligand>
</feature>
<dbReference type="GO" id="GO:0046040">
    <property type="term" value="P:IMP metabolic process"/>
    <property type="evidence" value="ECO:0007669"/>
    <property type="project" value="TreeGrafter"/>
</dbReference>
<feature type="binding site" description="in other chain" evidence="8">
    <location>
        <position position="301"/>
    </location>
    <ligand>
        <name>IMP</name>
        <dbReference type="ChEBI" id="CHEBI:58053"/>
        <note>ligand shared between dimeric partners</note>
    </ligand>
</feature>
<feature type="binding site" evidence="8">
    <location>
        <begin position="329"/>
        <end position="331"/>
    </location>
    <ligand>
        <name>GTP</name>
        <dbReference type="ChEBI" id="CHEBI:37565"/>
    </ligand>
</feature>
<feature type="binding site" description="in other chain" evidence="8">
    <location>
        <position position="128"/>
    </location>
    <ligand>
        <name>IMP</name>
        <dbReference type="ChEBI" id="CHEBI:58053"/>
        <note>ligand shared between dimeric partners</note>
    </ligand>
</feature>
<dbReference type="EC" id="6.3.4.4" evidence="8 9"/>
<dbReference type="InterPro" id="IPR042111">
    <property type="entry name" value="Adenylosuccinate_synth_dom3"/>
</dbReference>
<dbReference type="CDD" id="cd03108">
    <property type="entry name" value="AdSS"/>
    <property type="match status" value="1"/>
</dbReference>
<feature type="binding site" description="in other chain" evidence="8">
    <location>
        <begin position="37"/>
        <end position="40"/>
    </location>
    <ligand>
        <name>IMP</name>
        <dbReference type="ChEBI" id="CHEBI:58053"/>
        <note>ligand shared between dimeric partners</note>
    </ligand>
</feature>
<evidence type="ECO:0000256" key="9">
    <source>
        <dbReference type="RuleBase" id="RU000520"/>
    </source>
</evidence>
<feature type="binding site" evidence="8">
    <location>
        <position position="303"/>
    </location>
    <ligand>
        <name>GTP</name>
        <dbReference type="ChEBI" id="CHEBI:37565"/>
    </ligand>
</feature>
<keyword evidence="4 8" id="KW-0547">Nucleotide-binding</keyword>
<dbReference type="Gene3D" id="1.10.300.10">
    <property type="entry name" value="Adenylosuccinate Synthetase, subunit A, domain 2"/>
    <property type="match status" value="1"/>
</dbReference>
<comment type="subcellular location">
    <subcellularLocation>
        <location evidence="8">Cytoplasm</location>
    </subcellularLocation>
</comment>
<proteinExistence type="inferred from homology"/>
<comment type="subunit">
    <text evidence="1 8">Homodimer.</text>
</comment>
<comment type="function">
    <text evidence="8">Plays an important role in the de novo pathway of purine nucleotide biosynthesis. Catalyzes the first committed step in the biosynthesis of AMP from IMP.</text>
</comment>
<keyword evidence="5 8" id="KW-0658">Purine biosynthesis</keyword>
<feature type="binding site" evidence="8">
    <location>
        <position position="12"/>
    </location>
    <ligand>
        <name>Mg(2+)</name>
        <dbReference type="ChEBI" id="CHEBI:18420"/>
    </ligand>
</feature>
<organism evidence="10 11">
    <name type="scientific">Candidatus Roizmanbacteria bacterium GW2011_GWC2_37_13</name>
    <dbReference type="NCBI Taxonomy" id="1618486"/>
    <lineage>
        <taxon>Bacteria</taxon>
        <taxon>Candidatus Roizmaniibacteriota</taxon>
    </lineage>
</organism>
<dbReference type="PANTHER" id="PTHR11846">
    <property type="entry name" value="ADENYLOSUCCINATE SYNTHETASE"/>
    <property type="match status" value="1"/>
</dbReference>
<dbReference type="FunFam" id="3.90.170.10:FF:000001">
    <property type="entry name" value="Adenylosuccinate synthetase"/>
    <property type="match status" value="1"/>
</dbReference>
<evidence type="ECO:0000256" key="2">
    <source>
        <dbReference type="ARBA" id="ARBA00022598"/>
    </source>
</evidence>
<dbReference type="HAMAP" id="MF_00011">
    <property type="entry name" value="Adenylosucc_synth"/>
    <property type="match status" value="1"/>
</dbReference>
<comment type="cofactor">
    <cofactor evidence="8">
        <name>Mg(2+)</name>
        <dbReference type="ChEBI" id="CHEBI:18420"/>
    </cofactor>
    <text evidence="8">Binds 1 Mg(2+) ion per subunit.</text>
</comment>
<dbReference type="InterPro" id="IPR018220">
    <property type="entry name" value="Adenylosuccin_syn_GTP-bd"/>
</dbReference>
<evidence type="ECO:0000256" key="8">
    <source>
        <dbReference type="HAMAP-Rule" id="MF_00011"/>
    </source>
</evidence>
<dbReference type="EMBL" id="LBSV01000015">
    <property type="protein sequence ID" value="KKQ24572.1"/>
    <property type="molecule type" value="Genomic_DNA"/>
</dbReference>
<dbReference type="GO" id="GO:0044208">
    <property type="term" value="P:'de novo' AMP biosynthetic process"/>
    <property type="evidence" value="ECO:0007669"/>
    <property type="project" value="UniProtKB-UniRule"/>
</dbReference>
<dbReference type="Gene3D" id="3.90.170.10">
    <property type="entry name" value="Adenylosuccinate Synthetase, subunit A, domain 3"/>
    <property type="match status" value="1"/>
</dbReference>
<dbReference type="PROSITE" id="PS01266">
    <property type="entry name" value="ADENYLOSUCCIN_SYN_1"/>
    <property type="match status" value="1"/>
</dbReference>
<dbReference type="Proteomes" id="UP000034917">
    <property type="component" value="Unassembled WGS sequence"/>
</dbReference>
<comment type="caution">
    <text evidence="8">Lacks conserved residue(s) required for the propagation of feature annotation.</text>
</comment>
<comment type="pathway">
    <text evidence="8 9">Purine metabolism; AMP biosynthesis via de novo pathway; AMP from IMP: step 1/2.</text>
</comment>
<keyword evidence="3 8" id="KW-0479">Metal-binding</keyword>
<reference evidence="10 11" key="1">
    <citation type="journal article" date="2015" name="Nature">
        <title>rRNA introns, odd ribosomes, and small enigmatic genomes across a large radiation of phyla.</title>
        <authorList>
            <person name="Brown C.T."/>
            <person name="Hug L.A."/>
            <person name="Thomas B.C."/>
            <person name="Sharon I."/>
            <person name="Castelle C.J."/>
            <person name="Singh A."/>
            <person name="Wilkins M.J."/>
            <person name="Williams K.H."/>
            <person name="Banfield J.F."/>
        </authorList>
    </citation>
    <scope>NUCLEOTIDE SEQUENCE [LARGE SCALE GENOMIC DNA]</scope>
</reference>
<dbReference type="SMART" id="SM00788">
    <property type="entry name" value="Adenylsucc_synt"/>
    <property type="match status" value="1"/>
</dbReference>
<protein>
    <recommendedName>
        <fullName evidence="8 9">Adenylosuccinate synthetase</fullName>
        <shortName evidence="8">AMPSase</shortName>
        <shortName evidence="8">AdSS</shortName>
        <ecNumber evidence="8 9">6.3.4.4</ecNumber>
    </recommendedName>
    <alternativeName>
        <fullName evidence="8">IMP--aspartate ligase</fullName>
    </alternativeName>
</protein>
<dbReference type="PATRIC" id="fig|1618486.3.peg.936"/>
<dbReference type="GO" id="GO:0005737">
    <property type="term" value="C:cytoplasm"/>
    <property type="evidence" value="ECO:0007669"/>
    <property type="project" value="UniProtKB-SubCell"/>
</dbReference>
<dbReference type="SUPFAM" id="SSF52540">
    <property type="entry name" value="P-loop containing nucleoside triphosphate hydrolases"/>
    <property type="match status" value="1"/>
</dbReference>
<feature type="binding site" evidence="8">
    <location>
        <position position="39"/>
    </location>
    <ligand>
        <name>Mg(2+)</name>
        <dbReference type="ChEBI" id="CHEBI:18420"/>
    </ligand>
</feature>
<evidence type="ECO:0000256" key="6">
    <source>
        <dbReference type="ARBA" id="ARBA00022842"/>
    </source>
</evidence>
<comment type="caution">
    <text evidence="10">The sequence shown here is derived from an EMBL/GenBank/DDBJ whole genome shotgun (WGS) entry which is preliminary data.</text>
</comment>
<dbReference type="InterPro" id="IPR001114">
    <property type="entry name" value="Adenylosuccinate_synthetase"/>
</dbReference>
<keyword evidence="8" id="KW-0963">Cytoplasm</keyword>
<feature type="binding site" evidence="8">
    <location>
        <begin position="297"/>
        <end position="303"/>
    </location>
    <ligand>
        <name>substrate</name>
    </ligand>
</feature>
<dbReference type="AlphaFoldDB" id="A0A0G0G3G3"/>
<comment type="catalytic activity">
    <reaction evidence="8 9">
        <text>IMP + L-aspartate + GTP = N(6)-(1,2-dicarboxyethyl)-AMP + GDP + phosphate + 2 H(+)</text>
        <dbReference type="Rhea" id="RHEA:15753"/>
        <dbReference type="ChEBI" id="CHEBI:15378"/>
        <dbReference type="ChEBI" id="CHEBI:29991"/>
        <dbReference type="ChEBI" id="CHEBI:37565"/>
        <dbReference type="ChEBI" id="CHEBI:43474"/>
        <dbReference type="ChEBI" id="CHEBI:57567"/>
        <dbReference type="ChEBI" id="CHEBI:58053"/>
        <dbReference type="ChEBI" id="CHEBI:58189"/>
        <dbReference type="EC" id="6.3.4.4"/>
    </reaction>
</comment>
<comment type="similarity">
    <text evidence="8 9">Belongs to the adenylosuccinate synthetase family.</text>
</comment>
<sequence length="422" mass="47126">MINLVVGSQWGDEGKGKLVDLLGKNADYAVRFHGGNNAGHTVIVDGKKYPFHLIPSAILNKNIVGVIANGVIVDPAVLIEEIDLVEKDGMSLKNKLVISDRCHLIMPYHKALDEAYENARGKNKLGTTKRGIGPTFADKVSYNGIRFYELINWNTFVEKFEFQARIKNKILKLFNVSPINIKKAISNYRKMRERLLPYVKDSYQILSQAVAKEKNILLEGAHGVMLDVDFSPYPFSTGSNVTTGAVNTGSGIPVNKIDNVWAVVKAYLSRVGGGPLPTELFDKNAEDIREKGHEYGTTTGRPRRIGWLDLEAVKFTTELTSTNNIAITKIDILSGLKKIKVCIGYKYKGKKISMSSCGYKELAELTPVYKSFPGWSEDITGIRKFEKLPKNCQKYVKFIEEFLKVPVKIVSVGPEREENIYA</sequence>
<dbReference type="GO" id="GO:0004019">
    <property type="term" value="F:adenylosuccinate synthase activity"/>
    <property type="evidence" value="ECO:0007669"/>
    <property type="project" value="UniProtKB-UniRule"/>
</dbReference>
<dbReference type="NCBIfam" id="NF002223">
    <property type="entry name" value="PRK01117.1"/>
    <property type="match status" value="1"/>
</dbReference>
<keyword evidence="6 8" id="KW-0460">Magnesium</keyword>
<feature type="binding site" evidence="8">
    <location>
        <begin position="411"/>
        <end position="413"/>
    </location>
    <ligand>
        <name>GTP</name>
        <dbReference type="ChEBI" id="CHEBI:37565"/>
    </ligand>
</feature>
<evidence type="ECO:0000256" key="7">
    <source>
        <dbReference type="ARBA" id="ARBA00023134"/>
    </source>
</evidence>
<evidence type="ECO:0000256" key="5">
    <source>
        <dbReference type="ARBA" id="ARBA00022755"/>
    </source>
</evidence>
<evidence type="ECO:0000256" key="3">
    <source>
        <dbReference type="ARBA" id="ARBA00022723"/>
    </source>
</evidence>
<feature type="binding site" description="in other chain" evidence="8">
    <location>
        <position position="237"/>
    </location>
    <ligand>
        <name>IMP</name>
        <dbReference type="ChEBI" id="CHEBI:58053"/>
        <note>ligand shared between dimeric partners</note>
    </ligand>
</feature>
<evidence type="ECO:0000256" key="1">
    <source>
        <dbReference type="ARBA" id="ARBA00011738"/>
    </source>
</evidence>
<feature type="active site" description="Proton acceptor" evidence="8">
    <location>
        <position position="12"/>
    </location>
</feature>
<dbReference type="GO" id="GO:0005525">
    <property type="term" value="F:GTP binding"/>
    <property type="evidence" value="ECO:0007669"/>
    <property type="project" value="UniProtKB-UniRule"/>
</dbReference>
<dbReference type="NCBIfam" id="TIGR00184">
    <property type="entry name" value="purA"/>
    <property type="match status" value="1"/>
</dbReference>
<dbReference type="FunFam" id="1.10.300.10:FF:000001">
    <property type="entry name" value="Adenylosuccinate synthetase"/>
    <property type="match status" value="1"/>
</dbReference>